<comment type="caution">
    <text evidence="2">The sequence shown here is derived from an EMBL/GenBank/DDBJ whole genome shotgun (WGS) entry which is preliminary data.</text>
</comment>
<dbReference type="EMBL" id="JANBPY010000016">
    <property type="protein sequence ID" value="KAJ1969879.1"/>
    <property type="molecule type" value="Genomic_DNA"/>
</dbReference>
<feature type="chain" id="PRO_5040967199" evidence="1">
    <location>
        <begin position="24"/>
        <end position="377"/>
    </location>
</feature>
<name>A0A9W8AUY7_9FUNG</name>
<evidence type="ECO:0000313" key="2">
    <source>
        <dbReference type="EMBL" id="KAJ1969879.1"/>
    </source>
</evidence>
<feature type="signal peptide" evidence="1">
    <location>
        <begin position="1"/>
        <end position="23"/>
    </location>
</feature>
<keyword evidence="1" id="KW-0732">Signal</keyword>
<reference evidence="2" key="1">
    <citation type="submission" date="2022-07" db="EMBL/GenBank/DDBJ databases">
        <title>Phylogenomic reconstructions and comparative analyses of Kickxellomycotina fungi.</title>
        <authorList>
            <person name="Reynolds N.K."/>
            <person name="Stajich J.E."/>
            <person name="Barry K."/>
            <person name="Grigoriev I.V."/>
            <person name="Crous P."/>
            <person name="Smith M.E."/>
        </authorList>
    </citation>
    <scope>NUCLEOTIDE SEQUENCE</scope>
    <source>
        <strain evidence="2">RSA 1196</strain>
    </source>
</reference>
<accession>A0A9W8AUY7</accession>
<proteinExistence type="predicted"/>
<evidence type="ECO:0000313" key="3">
    <source>
        <dbReference type="Proteomes" id="UP001150925"/>
    </source>
</evidence>
<keyword evidence="3" id="KW-1185">Reference proteome</keyword>
<evidence type="ECO:0000256" key="1">
    <source>
        <dbReference type="SAM" id="SignalP"/>
    </source>
</evidence>
<dbReference type="Proteomes" id="UP001150925">
    <property type="component" value="Unassembled WGS sequence"/>
</dbReference>
<organism evidence="2 3">
    <name type="scientific">Dispira parvispora</name>
    <dbReference type="NCBI Taxonomy" id="1520584"/>
    <lineage>
        <taxon>Eukaryota</taxon>
        <taxon>Fungi</taxon>
        <taxon>Fungi incertae sedis</taxon>
        <taxon>Zoopagomycota</taxon>
        <taxon>Kickxellomycotina</taxon>
        <taxon>Dimargaritomycetes</taxon>
        <taxon>Dimargaritales</taxon>
        <taxon>Dimargaritaceae</taxon>
        <taxon>Dispira</taxon>
    </lineage>
</organism>
<gene>
    <name evidence="2" type="ORF">IWQ62_000335</name>
</gene>
<protein>
    <submittedName>
        <fullName evidence="2">Uncharacterized protein</fullName>
    </submittedName>
</protein>
<dbReference type="AlphaFoldDB" id="A0A9W8AUY7"/>
<sequence length="377" mass="43417">MTMNCVLMLALLFMGLVTHIVSAVCQSPTRPEPPEPFDMDKIPELKSLFQQLEYFSLNETQYSSPGPLSPPSQRLRDKAAVALINYFVEHNTPSGIQLLSTWLSHPPHPLVDRLLITMFPSYMVARYPSSYPLKILPMHSIVNIEPNAYFILTQIYEGRVDLALTMYHWGVNNLMRFRHRCRLAEDVSDSLYDFDLLRAGIYIDSAQVVKAVMDDKRTYPLLPLALFSSYFIAIRFNRHHAAQALEGLFKCSEVTLSYRPVNMNDAVYDEDMLLQQTCTEMKKWYQQLEPKEEISVETLKQVKIPLPSGKSMSDHTEENTNPLEVMQYIPQYYLGIPDGKDLSTLDYERDMQLTVTDPQEYGMEQASFALDHFHPQP</sequence>